<dbReference type="PANTHER" id="PTHR10543:SF89">
    <property type="entry name" value="CAROTENOID 9,10(9',10')-CLEAVAGE DIOXYGENASE 1"/>
    <property type="match status" value="1"/>
</dbReference>
<evidence type="ECO:0000256" key="5">
    <source>
        <dbReference type="ARBA" id="ARBA00023004"/>
    </source>
</evidence>
<dbReference type="GO" id="GO:0010436">
    <property type="term" value="F:carotenoid dioxygenase activity"/>
    <property type="evidence" value="ECO:0007669"/>
    <property type="project" value="TreeGrafter"/>
</dbReference>
<sequence>MPEVCCCIPSDTFFCDLFSIANAWEEEDEIILITCRLQNPDLDMVNGPVKKKLENFKNELYEMRFNLKSGLASQKKLSESAVDFPRVNESYTGRKQRYVYGTTLDSIAKVTGIVKFDLHAAPEVGKTKIEVGGNVQGLYDLGPEYWKISNTCTRCKTMSTDPVAVVELPHRVPYGFHAFFVTEEQLQEQARL</sequence>
<proteinExistence type="inferred from homology"/>
<dbReference type="EMBL" id="JBEDUW010000007">
    <property type="protein sequence ID" value="KAK9913087.1"/>
    <property type="molecule type" value="Genomic_DNA"/>
</dbReference>
<feature type="binding site" evidence="8">
    <location>
        <position position="177"/>
    </location>
    <ligand>
        <name>Fe cation</name>
        <dbReference type="ChEBI" id="CHEBI:24875"/>
        <note>catalytic</note>
    </ligand>
</feature>
<accession>A0AAW1W214</accession>
<dbReference type="PANTHER" id="PTHR10543">
    <property type="entry name" value="BETA-CAROTENE DIOXYGENASE"/>
    <property type="match status" value="1"/>
</dbReference>
<comment type="catalytic activity">
    <reaction evidence="7">
        <text>all-trans-zeaxanthin + 2 O2 = 4,9-dimethyldodeca-2,4,6,8,10-pentaenedial + 2 (3R)-hydroxy-beta-ionone</text>
        <dbReference type="Rhea" id="RHEA:26393"/>
        <dbReference type="ChEBI" id="CHEBI:15379"/>
        <dbReference type="ChEBI" id="CHEBI:27547"/>
        <dbReference type="ChEBI" id="CHEBI:53171"/>
        <dbReference type="ChEBI" id="CHEBI:53173"/>
        <dbReference type="EC" id="1.14.99.n4"/>
    </reaction>
</comment>
<organism evidence="9 10">
    <name type="scientific">Rubus argutus</name>
    <name type="common">Southern blackberry</name>
    <dbReference type="NCBI Taxonomy" id="59490"/>
    <lineage>
        <taxon>Eukaryota</taxon>
        <taxon>Viridiplantae</taxon>
        <taxon>Streptophyta</taxon>
        <taxon>Embryophyta</taxon>
        <taxon>Tracheophyta</taxon>
        <taxon>Spermatophyta</taxon>
        <taxon>Magnoliopsida</taxon>
        <taxon>eudicotyledons</taxon>
        <taxon>Gunneridae</taxon>
        <taxon>Pentapetalae</taxon>
        <taxon>rosids</taxon>
        <taxon>fabids</taxon>
        <taxon>Rosales</taxon>
        <taxon>Rosaceae</taxon>
        <taxon>Rosoideae</taxon>
        <taxon>Rosoideae incertae sedis</taxon>
        <taxon>Rubus</taxon>
    </lineage>
</organism>
<evidence type="ECO:0000256" key="1">
    <source>
        <dbReference type="ARBA" id="ARBA00006787"/>
    </source>
</evidence>
<keyword evidence="2 8" id="KW-0479">Metal-binding</keyword>
<dbReference type="GO" id="GO:0009570">
    <property type="term" value="C:chloroplast stroma"/>
    <property type="evidence" value="ECO:0007669"/>
    <property type="project" value="TreeGrafter"/>
</dbReference>
<evidence type="ECO:0000313" key="10">
    <source>
        <dbReference type="Proteomes" id="UP001457282"/>
    </source>
</evidence>
<evidence type="ECO:0000256" key="4">
    <source>
        <dbReference type="ARBA" id="ARBA00023002"/>
    </source>
</evidence>
<evidence type="ECO:0000256" key="3">
    <source>
        <dbReference type="ARBA" id="ARBA00022964"/>
    </source>
</evidence>
<keyword evidence="5 8" id="KW-0408">Iron</keyword>
<keyword evidence="10" id="KW-1185">Reference proteome</keyword>
<reference evidence="9 10" key="1">
    <citation type="journal article" date="2023" name="G3 (Bethesda)">
        <title>A chromosome-length genome assembly and annotation of blackberry (Rubus argutus, cv. 'Hillquist').</title>
        <authorList>
            <person name="Bruna T."/>
            <person name="Aryal R."/>
            <person name="Dudchenko O."/>
            <person name="Sargent D.J."/>
            <person name="Mead D."/>
            <person name="Buti M."/>
            <person name="Cavallini A."/>
            <person name="Hytonen T."/>
            <person name="Andres J."/>
            <person name="Pham M."/>
            <person name="Weisz D."/>
            <person name="Mascagni F."/>
            <person name="Usai G."/>
            <person name="Natali L."/>
            <person name="Bassil N."/>
            <person name="Fernandez G.E."/>
            <person name="Lomsadze A."/>
            <person name="Armour M."/>
            <person name="Olukolu B."/>
            <person name="Poorten T."/>
            <person name="Britton C."/>
            <person name="Davik J."/>
            <person name="Ashrafi H."/>
            <person name="Aiden E.L."/>
            <person name="Borodovsky M."/>
            <person name="Worthington M."/>
        </authorList>
    </citation>
    <scope>NUCLEOTIDE SEQUENCE [LARGE SCALE GENOMIC DNA]</scope>
    <source>
        <strain evidence="9">PI 553951</strain>
    </source>
</reference>
<dbReference type="GO" id="GO:0016121">
    <property type="term" value="P:carotene catabolic process"/>
    <property type="evidence" value="ECO:0007669"/>
    <property type="project" value="TreeGrafter"/>
</dbReference>
<comment type="similarity">
    <text evidence="1">Belongs to the carotenoid oxygenase family.</text>
</comment>
<dbReference type="AlphaFoldDB" id="A0AAW1W214"/>
<evidence type="ECO:0000313" key="9">
    <source>
        <dbReference type="EMBL" id="KAK9913087.1"/>
    </source>
</evidence>
<comment type="caution">
    <text evidence="9">The sequence shown here is derived from an EMBL/GenBank/DDBJ whole genome shotgun (WGS) entry which is preliminary data.</text>
</comment>
<evidence type="ECO:0000256" key="2">
    <source>
        <dbReference type="ARBA" id="ARBA00022723"/>
    </source>
</evidence>
<evidence type="ECO:0000256" key="7">
    <source>
        <dbReference type="ARBA" id="ARBA00048709"/>
    </source>
</evidence>
<dbReference type="InterPro" id="IPR004294">
    <property type="entry name" value="Carotenoid_Oase"/>
</dbReference>
<protein>
    <recommendedName>
        <fullName evidence="6">carotenoid 9,10-dioxygenase</fullName>
        <ecNumber evidence="6">1.14.99.n4</ecNumber>
    </recommendedName>
</protein>
<dbReference type="GO" id="GO:0046872">
    <property type="term" value="F:metal ion binding"/>
    <property type="evidence" value="ECO:0007669"/>
    <property type="project" value="UniProtKB-KW"/>
</dbReference>
<keyword evidence="3" id="KW-0223">Dioxygenase</keyword>
<keyword evidence="4" id="KW-0560">Oxidoreductase</keyword>
<evidence type="ECO:0000256" key="6">
    <source>
        <dbReference type="ARBA" id="ARBA00039084"/>
    </source>
</evidence>
<dbReference type="EC" id="1.14.99.n4" evidence="6"/>
<dbReference type="Proteomes" id="UP001457282">
    <property type="component" value="Unassembled WGS sequence"/>
</dbReference>
<gene>
    <name evidence="9" type="ORF">M0R45_036912</name>
</gene>
<name>A0AAW1W214_RUBAR</name>
<evidence type="ECO:0000256" key="8">
    <source>
        <dbReference type="PIRSR" id="PIRSR604294-1"/>
    </source>
</evidence>
<dbReference type="Pfam" id="PF03055">
    <property type="entry name" value="RPE65"/>
    <property type="match status" value="1"/>
</dbReference>
<comment type="cofactor">
    <cofactor evidence="8">
        <name>Fe(2+)</name>
        <dbReference type="ChEBI" id="CHEBI:29033"/>
    </cofactor>
    <text evidence="8">Binds 1 Fe(2+) ion per subunit.</text>
</comment>